<accession>R7W5C4</accession>
<organism evidence="2">
    <name type="scientific">Aegilops tauschii</name>
    <name type="common">Tausch's goatgrass</name>
    <name type="synonym">Aegilops squarrosa</name>
    <dbReference type="NCBI Taxonomy" id="37682"/>
    <lineage>
        <taxon>Eukaryota</taxon>
        <taxon>Viridiplantae</taxon>
        <taxon>Streptophyta</taxon>
        <taxon>Embryophyta</taxon>
        <taxon>Tracheophyta</taxon>
        <taxon>Spermatophyta</taxon>
        <taxon>Magnoliopsida</taxon>
        <taxon>Liliopsida</taxon>
        <taxon>Poales</taxon>
        <taxon>Poaceae</taxon>
        <taxon>BOP clade</taxon>
        <taxon>Pooideae</taxon>
        <taxon>Triticodae</taxon>
        <taxon>Triticeae</taxon>
        <taxon>Triticinae</taxon>
        <taxon>Aegilops</taxon>
    </lineage>
</organism>
<dbReference type="AlphaFoldDB" id="R7W5C4"/>
<evidence type="ECO:0000259" key="1">
    <source>
        <dbReference type="Pfam" id="PF24758"/>
    </source>
</evidence>
<dbReference type="SUPFAM" id="SSF52047">
    <property type="entry name" value="RNI-like"/>
    <property type="match status" value="1"/>
</dbReference>
<dbReference type="InterPro" id="IPR055411">
    <property type="entry name" value="LRR_FXL15/At3g58940/PEG3-like"/>
</dbReference>
<sequence>MSAYQAQLARWLQLLATKGVQELTLVNCPWPLDVPLPTALFGIASFTCLYISLWKFPDMARLPTRTSFPHLWELDICSVVMEDGDIDVVVAERAPSWRPQHPWMQQGAAPSPRQPEPPAGINASSSATTSVKFLSLNVRFGSHTDSKMVLSILGCFPNLEALHIMGLSPWPYIILLGNIHAVDVQQP</sequence>
<protein>
    <recommendedName>
        <fullName evidence="1">F-box/LRR-repeat protein 15/At3g58940/PEG3-like LRR domain-containing protein</fullName>
    </recommendedName>
</protein>
<dbReference type="EnsemblPlants" id="EMT03617">
    <property type="protein sequence ID" value="EMT03617"/>
    <property type="gene ID" value="F775_11249"/>
</dbReference>
<reference evidence="2" key="1">
    <citation type="submission" date="2015-06" db="UniProtKB">
        <authorList>
            <consortium name="EnsemblPlants"/>
        </authorList>
    </citation>
    <scope>IDENTIFICATION</scope>
</reference>
<proteinExistence type="predicted"/>
<evidence type="ECO:0000313" key="2">
    <source>
        <dbReference type="EnsemblPlants" id="EMT03617"/>
    </source>
</evidence>
<name>R7W5C4_AEGTA</name>
<feature type="domain" description="F-box/LRR-repeat protein 15/At3g58940/PEG3-like LRR" evidence="1">
    <location>
        <begin position="125"/>
        <end position="164"/>
    </location>
</feature>
<dbReference type="Pfam" id="PF24758">
    <property type="entry name" value="LRR_At5g56370"/>
    <property type="match status" value="2"/>
</dbReference>
<feature type="domain" description="F-box/LRR-repeat protein 15/At3g58940/PEG3-like LRR" evidence="1">
    <location>
        <begin position="8"/>
        <end position="91"/>
    </location>
</feature>